<accession>A0A0S2YR93</accession>
<protein>
    <submittedName>
        <fullName evidence="2">Neuroparsin 3</fullName>
    </submittedName>
</protein>
<feature type="chain" id="PRO_5006608122" evidence="1">
    <location>
        <begin position="26"/>
        <end position="97"/>
    </location>
</feature>
<proteinExistence type="evidence at transcript level"/>
<dbReference type="EMBL" id="KR078374">
    <property type="protein sequence ID" value="ALQ28589.1"/>
    <property type="molecule type" value="mRNA"/>
</dbReference>
<keyword evidence="1" id="KW-0732">Signal</keyword>
<evidence type="ECO:0000313" key="2">
    <source>
        <dbReference type="EMBL" id="ALQ28589.1"/>
    </source>
</evidence>
<sequence length="97" mass="10632">MDNSRKAPYLVMIVSLLFFPSNVFSTPLCSSDNEVQPSECPHGTVTNRCGNTVCAKGLREPCMVYRWERDLCGGGTFCGCGFCMGCNNNLQCWDCGS</sequence>
<dbReference type="AlphaFoldDB" id="A0A0S2YR93"/>
<feature type="signal peptide" evidence="1">
    <location>
        <begin position="1"/>
        <end position="25"/>
    </location>
</feature>
<name>A0A0S2YR93_SCYPA</name>
<evidence type="ECO:0000256" key="1">
    <source>
        <dbReference type="SAM" id="SignalP"/>
    </source>
</evidence>
<dbReference type="Pfam" id="PF07327">
    <property type="entry name" value="Neuroparsin"/>
    <property type="match status" value="1"/>
</dbReference>
<dbReference type="InterPro" id="IPR010850">
    <property type="entry name" value="Neuroparsin"/>
</dbReference>
<organism evidence="2">
    <name type="scientific">Scylla paramamosain</name>
    <name type="common">Mud crab</name>
    <dbReference type="NCBI Taxonomy" id="85552"/>
    <lineage>
        <taxon>Eukaryota</taxon>
        <taxon>Metazoa</taxon>
        <taxon>Ecdysozoa</taxon>
        <taxon>Arthropoda</taxon>
        <taxon>Crustacea</taxon>
        <taxon>Multicrustacea</taxon>
        <taxon>Malacostraca</taxon>
        <taxon>Eumalacostraca</taxon>
        <taxon>Eucarida</taxon>
        <taxon>Decapoda</taxon>
        <taxon>Pleocyemata</taxon>
        <taxon>Brachyura</taxon>
        <taxon>Eubrachyura</taxon>
        <taxon>Portunoidea</taxon>
        <taxon>Portunidae</taxon>
        <taxon>Portuninae</taxon>
        <taxon>Scylla</taxon>
    </lineage>
</organism>
<reference evidence="2" key="1">
    <citation type="journal article" date="2015" name="Sci. Rep.">
        <title>Neuropeptides in the cerebral ganglia of the mud crab, Scylla paramamosain: transcriptomic analysis and expression profiles during vitellogenesis.</title>
        <authorList>
            <person name="Bao C."/>
            <person name="Yang Y."/>
            <person name="Huang H."/>
            <person name="Ye H."/>
        </authorList>
    </citation>
    <scope>NUCLEOTIDE SEQUENCE</scope>
</reference>